<dbReference type="InParanoid" id="A0A3N4LBY1"/>
<dbReference type="EMBL" id="ML119113">
    <property type="protein sequence ID" value="RPB15505.1"/>
    <property type="molecule type" value="Genomic_DNA"/>
</dbReference>
<evidence type="ECO:0000313" key="2">
    <source>
        <dbReference type="Proteomes" id="UP000277580"/>
    </source>
</evidence>
<reference evidence="1 2" key="1">
    <citation type="journal article" date="2018" name="Nat. Ecol. Evol.">
        <title>Pezizomycetes genomes reveal the molecular basis of ectomycorrhizal truffle lifestyle.</title>
        <authorList>
            <person name="Murat C."/>
            <person name="Payen T."/>
            <person name="Noel B."/>
            <person name="Kuo A."/>
            <person name="Morin E."/>
            <person name="Chen J."/>
            <person name="Kohler A."/>
            <person name="Krizsan K."/>
            <person name="Balestrini R."/>
            <person name="Da Silva C."/>
            <person name="Montanini B."/>
            <person name="Hainaut M."/>
            <person name="Levati E."/>
            <person name="Barry K.W."/>
            <person name="Belfiori B."/>
            <person name="Cichocki N."/>
            <person name="Clum A."/>
            <person name="Dockter R.B."/>
            <person name="Fauchery L."/>
            <person name="Guy J."/>
            <person name="Iotti M."/>
            <person name="Le Tacon F."/>
            <person name="Lindquist E.A."/>
            <person name="Lipzen A."/>
            <person name="Malagnac F."/>
            <person name="Mello A."/>
            <person name="Molinier V."/>
            <person name="Miyauchi S."/>
            <person name="Poulain J."/>
            <person name="Riccioni C."/>
            <person name="Rubini A."/>
            <person name="Sitrit Y."/>
            <person name="Splivallo R."/>
            <person name="Traeger S."/>
            <person name="Wang M."/>
            <person name="Zifcakova L."/>
            <person name="Wipf D."/>
            <person name="Zambonelli A."/>
            <person name="Paolocci F."/>
            <person name="Nowrousian M."/>
            <person name="Ottonello S."/>
            <person name="Baldrian P."/>
            <person name="Spatafora J.W."/>
            <person name="Henrissat B."/>
            <person name="Nagy L.G."/>
            <person name="Aury J.M."/>
            <person name="Wincker P."/>
            <person name="Grigoriev I.V."/>
            <person name="Bonfante P."/>
            <person name="Martin F.M."/>
        </authorList>
    </citation>
    <scope>NUCLEOTIDE SEQUENCE [LARGE SCALE GENOMIC DNA]</scope>
    <source>
        <strain evidence="1 2">CCBAS932</strain>
    </source>
</reference>
<evidence type="ECO:0000313" key="1">
    <source>
        <dbReference type="EMBL" id="RPB15505.1"/>
    </source>
</evidence>
<gene>
    <name evidence="1" type="ORF">P167DRAFT_563117</name>
</gene>
<protein>
    <submittedName>
        <fullName evidence="1">Uncharacterized protein</fullName>
    </submittedName>
</protein>
<accession>A0A3N4LBY1</accession>
<name>A0A3N4LBY1_9PEZI</name>
<keyword evidence="2" id="KW-1185">Reference proteome</keyword>
<proteinExistence type="predicted"/>
<organism evidence="1 2">
    <name type="scientific">Morchella conica CCBAS932</name>
    <dbReference type="NCBI Taxonomy" id="1392247"/>
    <lineage>
        <taxon>Eukaryota</taxon>
        <taxon>Fungi</taxon>
        <taxon>Dikarya</taxon>
        <taxon>Ascomycota</taxon>
        <taxon>Pezizomycotina</taxon>
        <taxon>Pezizomycetes</taxon>
        <taxon>Pezizales</taxon>
        <taxon>Morchellaceae</taxon>
        <taxon>Morchella</taxon>
    </lineage>
</organism>
<sequence>MEEECDKPEDAVGRYVTWLEYEHRCKGIERTISGLGKAPKGISENINSWAKWVMMFGVGKVGIGVGTLALKLYYFDAEVSTKTQLYAKEVVQNASANTKLEIEKSKLELQLWAEDRMCKAVREEMWNALEAKRELKRESEVR</sequence>
<dbReference type="AlphaFoldDB" id="A0A3N4LBY1"/>
<dbReference type="Proteomes" id="UP000277580">
    <property type="component" value="Unassembled WGS sequence"/>
</dbReference>